<keyword evidence="2" id="KW-1133">Transmembrane helix</keyword>
<accession>A0ABV8C7N2</accession>
<dbReference type="EMBL" id="JBHRZI010000046">
    <property type="protein sequence ID" value="MFC3898114.1"/>
    <property type="molecule type" value="Genomic_DNA"/>
</dbReference>
<evidence type="ECO:0000256" key="2">
    <source>
        <dbReference type="SAM" id="Phobius"/>
    </source>
</evidence>
<feature type="transmembrane region" description="Helical" evidence="2">
    <location>
        <begin position="72"/>
        <end position="98"/>
    </location>
</feature>
<feature type="transmembrane region" description="Helical" evidence="2">
    <location>
        <begin position="146"/>
        <end position="169"/>
    </location>
</feature>
<keyword evidence="4" id="KW-1185">Reference proteome</keyword>
<sequence length="174" mass="17834">MNPQQPYQPPATQWPGAGSYPGPGGRPGPARPSGVTGVLGGISGVLAGLFVLIGTIWALVQIGGTFGLLIDAVTPLVLLALQALAAVLLLCGGLLLCLRVGFGRFLLPVGAVVVAGIVLVAILQEFPFGAVVPVMAFAFLHVQDVVWFTLVFAVAGSLLGLLPSTARWVSTLRT</sequence>
<protein>
    <submittedName>
        <fullName evidence="3">Uncharacterized protein</fullName>
    </submittedName>
</protein>
<comment type="caution">
    <text evidence="3">The sequence shown here is derived from an EMBL/GenBank/DDBJ whole genome shotgun (WGS) entry which is preliminary data.</text>
</comment>
<keyword evidence="2" id="KW-0812">Transmembrane</keyword>
<evidence type="ECO:0000313" key="4">
    <source>
        <dbReference type="Proteomes" id="UP001595690"/>
    </source>
</evidence>
<dbReference type="RefSeq" id="WP_382379598.1">
    <property type="nucleotide sequence ID" value="NZ_JBHRZI010000046.1"/>
</dbReference>
<feature type="transmembrane region" description="Helical" evidence="2">
    <location>
        <begin position="105"/>
        <end position="126"/>
    </location>
</feature>
<reference evidence="4" key="1">
    <citation type="journal article" date="2019" name="Int. J. Syst. Evol. Microbiol.">
        <title>The Global Catalogue of Microorganisms (GCM) 10K type strain sequencing project: providing services to taxonomists for standard genome sequencing and annotation.</title>
        <authorList>
            <consortium name="The Broad Institute Genomics Platform"/>
            <consortium name="The Broad Institute Genome Sequencing Center for Infectious Disease"/>
            <person name="Wu L."/>
            <person name="Ma J."/>
        </authorList>
    </citation>
    <scope>NUCLEOTIDE SEQUENCE [LARGE SCALE GENOMIC DNA]</scope>
    <source>
        <strain evidence="4">CGMCC 4.7405</strain>
    </source>
</reference>
<keyword evidence="2" id="KW-0472">Membrane</keyword>
<feature type="region of interest" description="Disordered" evidence="1">
    <location>
        <begin position="1"/>
        <end position="30"/>
    </location>
</feature>
<evidence type="ECO:0000256" key="1">
    <source>
        <dbReference type="SAM" id="MobiDB-lite"/>
    </source>
</evidence>
<name>A0ABV8C7N2_9PSEU</name>
<gene>
    <name evidence="3" type="ORF">ACFOWZ_42160</name>
</gene>
<proteinExistence type="predicted"/>
<feature type="transmembrane region" description="Helical" evidence="2">
    <location>
        <begin position="35"/>
        <end position="60"/>
    </location>
</feature>
<evidence type="ECO:0000313" key="3">
    <source>
        <dbReference type="EMBL" id="MFC3898114.1"/>
    </source>
</evidence>
<dbReference type="Proteomes" id="UP001595690">
    <property type="component" value="Unassembled WGS sequence"/>
</dbReference>
<organism evidence="3 4">
    <name type="scientific">Lentzea rhizosphaerae</name>
    <dbReference type="NCBI Taxonomy" id="2041025"/>
    <lineage>
        <taxon>Bacteria</taxon>
        <taxon>Bacillati</taxon>
        <taxon>Actinomycetota</taxon>
        <taxon>Actinomycetes</taxon>
        <taxon>Pseudonocardiales</taxon>
        <taxon>Pseudonocardiaceae</taxon>
        <taxon>Lentzea</taxon>
    </lineage>
</organism>